<evidence type="ECO:0000313" key="2">
    <source>
        <dbReference type="Proteomes" id="UP001601444"/>
    </source>
</evidence>
<keyword evidence="2" id="KW-1185">Reference proteome</keyword>
<dbReference type="RefSeq" id="WP_387700757.1">
    <property type="nucleotide sequence ID" value="NZ_JBIAMX010000008.1"/>
</dbReference>
<gene>
    <name evidence="1" type="ORF">ACFYTF_14990</name>
</gene>
<reference evidence="1 2" key="1">
    <citation type="submission" date="2024-10" db="EMBL/GenBank/DDBJ databases">
        <title>The Natural Products Discovery Center: Release of the First 8490 Sequenced Strains for Exploring Actinobacteria Biosynthetic Diversity.</title>
        <authorList>
            <person name="Kalkreuter E."/>
            <person name="Kautsar S.A."/>
            <person name="Yang D."/>
            <person name="Bader C.D."/>
            <person name="Teijaro C.N."/>
            <person name="Fluegel L."/>
            <person name="Davis C.M."/>
            <person name="Simpson J.R."/>
            <person name="Lauterbach L."/>
            <person name="Steele A.D."/>
            <person name="Gui C."/>
            <person name="Meng S."/>
            <person name="Li G."/>
            <person name="Viehrig K."/>
            <person name="Ye F."/>
            <person name="Su P."/>
            <person name="Kiefer A.F."/>
            <person name="Nichols A."/>
            <person name="Cepeda A.J."/>
            <person name="Yan W."/>
            <person name="Fan B."/>
            <person name="Jiang Y."/>
            <person name="Adhikari A."/>
            <person name="Zheng C.-J."/>
            <person name="Schuster L."/>
            <person name="Cowan T.M."/>
            <person name="Smanski M.J."/>
            <person name="Chevrette M.G."/>
            <person name="De Carvalho L.P.S."/>
            <person name="Shen B."/>
        </authorList>
    </citation>
    <scope>NUCLEOTIDE SEQUENCE [LARGE SCALE GENOMIC DNA]</scope>
    <source>
        <strain evidence="1 2">NPDC004045</strain>
    </source>
</reference>
<evidence type="ECO:0000313" key="1">
    <source>
        <dbReference type="EMBL" id="MFF0544134.1"/>
    </source>
</evidence>
<organism evidence="1 2">
    <name type="scientific">Nocardia thailandica</name>
    <dbReference type="NCBI Taxonomy" id="257275"/>
    <lineage>
        <taxon>Bacteria</taxon>
        <taxon>Bacillati</taxon>
        <taxon>Actinomycetota</taxon>
        <taxon>Actinomycetes</taxon>
        <taxon>Mycobacteriales</taxon>
        <taxon>Nocardiaceae</taxon>
        <taxon>Nocardia</taxon>
    </lineage>
</organism>
<protein>
    <submittedName>
        <fullName evidence="1">Uncharacterized protein</fullName>
    </submittedName>
</protein>
<sequence length="54" mass="5888">MQVGDLVRIGTSGVSQFEVVEIEGTSARIQATAETPGTYTFPMRLADLTPWTEE</sequence>
<dbReference type="Proteomes" id="UP001601444">
    <property type="component" value="Unassembled WGS sequence"/>
</dbReference>
<dbReference type="EMBL" id="JBIAMX010000008">
    <property type="protein sequence ID" value="MFF0544134.1"/>
    <property type="molecule type" value="Genomic_DNA"/>
</dbReference>
<name>A0ABW6PNZ7_9NOCA</name>
<proteinExistence type="predicted"/>
<comment type="caution">
    <text evidence="1">The sequence shown here is derived from an EMBL/GenBank/DDBJ whole genome shotgun (WGS) entry which is preliminary data.</text>
</comment>
<accession>A0ABW6PNZ7</accession>